<evidence type="ECO:0000313" key="3">
    <source>
        <dbReference type="Proteomes" id="UP000494206"/>
    </source>
</evidence>
<evidence type="ECO:0000313" key="2">
    <source>
        <dbReference type="EMBL" id="CAB3408398.1"/>
    </source>
</evidence>
<comment type="caution">
    <text evidence="2">The sequence shown here is derived from an EMBL/GenBank/DDBJ whole genome shotgun (WGS) entry which is preliminary data.</text>
</comment>
<dbReference type="AlphaFoldDB" id="A0A8S1F319"/>
<dbReference type="EMBL" id="CADEPM010000007">
    <property type="protein sequence ID" value="CAB3408398.1"/>
    <property type="molecule type" value="Genomic_DNA"/>
</dbReference>
<evidence type="ECO:0000256" key="1">
    <source>
        <dbReference type="SAM" id="MobiDB-lite"/>
    </source>
</evidence>
<gene>
    <name evidence="2" type="ORF">CBOVIS_LOCUS10183</name>
</gene>
<proteinExistence type="predicted"/>
<dbReference type="Proteomes" id="UP000494206">
    <property type="component" value="Unassembled WGS sequence"/>
</dbReference>
<dbReference type="OrthoDB" id="5815929at2759"/>
<feature type="region of interest" description="Disordered" evidence="1">
    <location>
        <begin position="32"/>
        <end position="52"/>
    </location>
</feature>
<keyword evidence="3" id="KW-1185">Reference proteome</keyword>
<name>A0A8S1F319_9PELO</name>
<organism evidence="2 3">
    <name type="scientific">Caenorhabditis bovis</name>
    <dbReference type="NCBI Taxonomy" id="2654633"/>
    <lineage>
        <taxon>Eukaryota</taxon>
        <taxon>Metazoa</taxon>
        <taxon>Ecdysozoa</taxon>
        <taxon>Nematoda</taxon>
        <taxon>Chromadorea</taxon>
        <taxon>Rhabditida</taxon>
        <taxon>Rhabditina</taxon>
        <taxon>Rhabditomorpha</taxon>
        <taxon>Rhabditoidea</taxon>
        <taxon>Rhabditidae</taxon>
        <taxon>Peloderinae</taxon>
        <taxon>Caenorhabditis</taxon>
    </lineage>
</organism>
<accession>A0A8S1F319</accession>
<reference evidence="2 3" key="1">
    <citation type="submission" date="2020-04" db="EMBL/GenBank/DDBJ databases">
        <authorList>
            <person name="Laetsch R D."/>
            <person name="Stevens L."/>
            <person name="Kumar S."/>
            <person name="Blaxter L. M."/>
        </authorList>
    </citation>
    <scope>NUCLEOTIDE SEQUENCE [LARGE SCALE GENOMIC DNA]</scope>
</reference>
<feature type="compositionally biased region" description="Basic and acidic residues" evidence="1">
    <location>
        <begin position="35"/>
        <end position="47"/>
    </location>
</feature>
<sequence>MEHSSYYPGGHSTSYYQPFQMHTYGSKYYNQESYGKYDDDKDSHYQPDYHNQQYNPISSYYHAYAPKYGGEHTSHYMPSYTPYYGSYYNEQPKHDDYHAPHHFDMHH</sequence>
<protein>
    <submittedName>
        <fullName evidence="2">Uncharacterized protein</fullName>
    </submittedName>
</protein>